<protein>
    <submittedName>
        <fullName evidence="1">Uncharacterized protein</fullName>
    </submittedName>
</protein>
<dbReference type="Proteomes" id="UP000521227">
    <property type="component" value="Unassembled WGS sequence"/>
</dbReference>
<dbReference type="RefSeq" id="WP_184090783.1">
    <property type="nucleotide sequence ID" value="NZ_JACHIJ010000016.1"/>
</dbReference>
<proteinExistence type="predicted"/>
<comment type="caution">
    <text evidence="1">The sequence shown here is derived from an EMBL/GenBank/DDBJ whole genome shotgun (WGS) entry which is preliminary data.</text>
</comment>
<gene>
    <name evidence="1" type="ORF">HNQ36_005323</name>
</gene>
<organism evidence="1 2">
    <name type="scientific">Afipia massiliensis</name>
    <dbReference type="NCBI Taxonomy" id="211460"/>
    <lineage>
        <taxon>Bacteria</taxon>
        <taxon>Pseudomonadati</taxon>
        <taxon>Pseudomonadota</taxon>
        <taxon>Alphaproteobacteria</taxon>
        <taxon>Hyphomicrobiales</taxon>
        <taxon>Nitrobacteraceae</taxon>
        <taxon>Afipia</taxon>
    </lineage>
</organism>
<accession>A0A840N919</accession>
<name>A0A840N919_9BRAD</name>
<evidence type="ECO:0000313" key="1">
    <source>
        <dbReference type="EMBL" id="MBB5055312.1"/>
    </source>
</evidence>
<dbReference type="EMBL" id="JACHIJ010000016">
    <property type="protein sequence ID" value="MBB5055312.1"/>
    <property type="molecule type" value="Genomic_DNA"/>
</dbReference>
<reference evidence="1 2" key="1">
    <citation type="submission" date="2020-08" db="EMBL/GenBank/DDBJ databases">
        <title>Genomic Encyclopedia of Type Strains, Phase IV (KMG-IV): sequencing the most valuable type-strain genomes for metagenomic binning, comparative biology and taxonomic classification.</title>
        <authorList>
            <person name="Goeker M."/>
        </authorList>
    </citation>
    <scope>NUCLEOTIDE SEQUENCE [LARGE SCALE GENOMIC DNA]</scope>
    <source>
        <strain evidence="1 2">DSM 17498</strain>
    </source>
</reference>
<sequence length="51" mass="5828">MKSIGLSDHISQRFYREGTISFPFRMYVPTLTFFPITKMLMNAHQVAGGGF</sequence>
<evidence type="ECO:0000313" key="2">
    <source>
        <dbReference type="Proteomes" id="UP000521227"/>
    </source>
</evidence>
<dbReference type="AlphaFoldDB" id="A0A840N919"/>